<keyword evidence="1" id="KW-1133">Transmembrane helix</keyword>
<feature type="non-terminal residue" evidence="2">
    <location>
        <position position="92"/>
    </location>
</feature>
<accession>A0A5C3LKS5</accession>
<dbReference type="EMBL" id="ML213661">
    <property type="protein sequence ID" value="TFK32873.1"/>
    <property type="molecule type" value="Genomic_DNA"/>
</dbReference>
<keyword evidence="1" id="KW-0812">Transmembrane</keyword>
<proteinExistence type="predicted"/>
<dbReference type="AlphaFoldDB" id="A0A5C3LKS5"/>
<feature type="transmembrane region" description="Helical" evidence="1">
    <location>
        <begin position="52"/>
        <end position="76"/>
    </location>
</feature>
<feature type="transmembrane region" description="Helical" evidence="1">
    <location>
        <begin position="12"/>
        <end position="32"/>
    </location>
</feature>
<dbReference type="OrthoDB" id="3053835at2759"/>
<name>A0A5C3LKS5_9AGAR</name>
<gene>
    <name evidence="2" type="ORF">BDQ12DRAFT_565492</name>
</gene>
<feature type="non-terminal residue" evidence="2">
    <location>
        <position position="1"/>
    </location>
</feature>
<organism evidence="2 3">
    <name type="scientific">Crucibulum laeve</name>
    <dbReference type="NCBI Taxonomy" id="68775"/>
    <lineage>
        <taxon>Eukaryota</taxon>
        <taxon>Fungi</taxon>
        <taxon>Dikarya</taxon>
        <taxon>Basidiomycota</taxon>
        <taxon>Agaricomycotina</taxon>
        <taxon>Agaricomycetes</taxon>
        <taxon>Agaricomycetidae</taxon>
        <taxon>Agaricales</taxon>
        <taxon>Agaricineae</taxon>
        <taxon>Nidulariaceae</taxon>
        <taxon>Crucibulum</taxon>
    </lineage>
</organism>
<keyword evidence="1" id="KW-0472">Membrane</keyword>
<protein>
    <recommendedName>
        <fullName evidence="4">RTA-like protein</fullName>
    </recommendedName>
</protein>
<evidence type="ECO:0000313" key="2">
    <source>
        <dbReference type="EMBL" id="TFK32873.1"/>
    </source>
</evidence>
<reference evidence="2 3" key="1">
    <citation type="journal article" date="2019" name="Nat. Ecol. Evol.">
        <title>Megaphylogeny resolves global patterns of mushroom evolution.</title>
        <authorList>
            <person name="Varga T."/>
            <person name="Krizsan K."/>
            <person name="Foldi C."/>
            <person name="Dima B."/>
            <person name="Sanchez-Garcia M."/>
            <person name="Sanchez-Ramirez S."/>
            <person name="Szollosi G.J."/>
            <person name="Szarkandi J.G."/>
            <person name="Papp V."/>
            <person name="Albert L."/>
            <person name="Andreopoulos W."/>
            <person name="Angelini C."/>
            <person name="Antonin V."/>
            <person name="Barry K.W."/>
            <person name="Bougher N.L."/>
            <person name="Buchanan P."/>
            <person name="Buyck B."/>
            <person name="Bense V."/>
            <person name="Catcheside P."/>
            <person name="Chovatia M."/>
            <person name="Cooper J."/>
            <person name="Damon W."/>
            <person name="Desjardin D."/>
            <person name="Finy P."/>
            <person name="Geml J."/>
            <person name="Haridas S."/>
            <person name="Hughes K."/>
            <person name="Justo A."/>
            <person name="Karasinski D."/>
            <person name="Kautmanova I."/>
            <person name="Kiss B."/>
            <person name="Kocsube S."/>
            <person name="Kotiranta H."/>
            <person name="LaButti K.M."/>
            <person name="Lechner B.E."/>
            <person name="Liimatainen K."/>
            <person name="Lipzen A."/>
            <person name="Lukacs Z."/>
            <person name="Mihaltcheva S."/>
            <person name="Morgado L.N."/>
            <person name="Niskanen T."/>
            <person name="Noordeloos M.E."/>
            <person name="Ohm R.A."/>
            <person name="Ortiz-Santana B."/>
            <person name="Ovrebo C."/>
            <person name="Racz N."/>
            <person name="Riley R."/>
            <person name="Savchenko A."/>
            <person name="Shiryaev A."/>
            <person name="Soop K."/>
            <person name="Spirin V."/>
            <person name="Szebenyi C."/>
            <person name="Tomsovsky M."/>
            <person name="Tulloss R.E."/>
            <person name="Uehling J."/>
            <person name="Grigoriev I.V."/>
            <person name="Vagvolgyi C."/>
            <person name="Papp T."/>
            <person name="Martin F.M."/>
            <person name="Miettinen O."/>
            <person name="Hibbett D.S."/>
            <person name="Nagy L.G."/>
        </authorList>
    </citation>
    <scope>NUCLEOTIDE SEQUENCE [LARGE SCALE GENOMIC DNA]</scope>
    <source>
        <strain evidence="2 3">CBS 166.37</strain>
    </source>
</reference>
<dbReference type="Proteomes" id="UP000308652">
    <property type="component" value="Unassembled WGS sequence"/>
</dbReference>
<evidence type="ECO:0000256" key="1">
    <source>
        <dbReference type="SAM" id="Phobius"/>
    </source>
</evidence>
<evidence type="ECO:0008006" key="4">
    <source>
        <dbReference type="Google" id="ProtNLM"/>
    </source>
</evidence>
<sequence>LYYLAFPNDKPFIKYLVYGIFCMEIIQFIVIARDSFVTFASGFGDAKTVTGVHLMWLTMSLMSAIVGCIVQLFYAFRIRVLSTAKVLSPIIV</sequence>
<evidence type="ECO:0000313" key="3">
    <source>
        <dbReference type="Proteomes" id="UP000308652"/>
    </source>
</evidence>
<keyword evidence="3" id="KW-1185">Reference proteome</keyword>